<organism evidence="1 2">
    <name type="scientific">Neisseria brasiliensis</name>
    <dbReference type="NCBI Taxonomy" id="2666100"/>
    <lineage>
        <taxon>Bacteria</taxon>
        <taxon>Pseudomonadati</taxon>
        <taxon>Pseudomonadota</taxon>
        <taxon>Betaproteobacteria</taxon>
        <taxon>Neisseriales</taxon>
        <taxon>Neisseriaceae</taxon>
        <taxon>Neisseria</taxon>
    </lineage>
</organism>
<dbReference type="AlphaFoldDB" id="A0A7X2GZ48"/>
<comment type="caution">
    <text evidence="1">The sequence shown here is derived from an EMBL/GenBank/DDBJ whole genome shotgun (WGS) entry which is preliminary data.</text>
</comment>
<evidence type="ECO:0008006" key="3">
    <source>
        <dbReference type="Google" id="ProtNLM"/>
    </source>
</evidence>
<reference evidence="1" key="1">
    <citation type="journal article" name="Emerg. Infect. Dis.">
        <title>Two cases of a newly characterized neisseria species.</title>
        <authorList>
            <person name="Mustapha M."/>
            <person name="Lemos A.P.S."/>
            <person name="Harrison L.H."/>
            <person name="Vantyne D."/>
            <person name="Sacchi C.T."/>
        </authorList>
    </citation>
    <scope>NUCLEOTIDE SEQUENCE</scope>
    <source>
        <strain evidence="1">N.95.16</strain>
    </source>
</reference>
<accession>A0A7X2GZ48</accession>
<dbReference type="RefSeq" id="WP_095502764.1">
    <property type="nucleotide sequence ID" value="NZ_WJXO01000001.1"/>
</dbReference>
<protein>
    <recommendedName>
        <fullName evidence="3">DUF3168 domain-containing protein</fullName>
    </recommendedName>
</protein>
<dbReference type="EMBL" id="WJXO01000001">
    <property type="protein sequence ID" value="MRN38608.1"/>
    <property type="molecule type" value="Genomic_DNA"/>
</dbReference>
<gene>
    <name evidence="1" type="ORF">GJU80_09005</name>
</gene>
<dbReference type="Proteomes" id="UP000486297">
    <property type="component" value="Unassembled WGS sequence"/>
</dbReference>
<evidence type="ECO:0000313" key="2">
    <source>
        <dbReference type="Proteomes" id="UP000486297"/>
    </source>
</evidence>
<evidence type="ECO:0000313" key="1">
    <source>
        <dbReference type="EMBL" id="MRN38608.1"/>
    </source>
</evidence>
<sequence length="136" mass="15331">MSARLEFRDAVARAFQGKFAKRQDIRVHHENGSNVDMNSTTVPVVAYEIVYRNSRQADLSDKPRKVDTGEILITVLVKELSGVRSAIQLRDEAAELLERSRFSGASTSMASLLPNSHAVKGWVGYRAVVPFWHYHF</sequence>
<proteinExistence type="predicted"/>
<name>A0A7X2GZ48_9NEIS</name>
<keyword evidence="2" id="KW-1185">Reference proteome</keyword>